<keyword evidence="3 5" id="KW-0863">Zinc-finger</keyword>
<dbReference type="InterPro" id="IPR038508">
    <property type="entry name" value="ArfGAP_dom_sf"/>
</dbReference>
<dbReference type="SMART" id="SM00228">
    <property type="entry name" value="PDZ"/>
    <property type="match status" value="3"/>
</dbReference>
<proteinExistence type="predicted"/>
<evidence type="ECO:0000256" key="6">
    <source>
        <dbReference type="SAM" id="MobiDB-lite"/>
    </source>
</evidence>
<keyword evidence="10" id="KW-1185">Reference proteome</keyword>
<dbReference type="GO" id="GO:0008270">
    <property type="term" value="F:zinc ion binding"/>
    <property type="evidence" value="ECO:0007669"/>
    <property type="project" value="UniProtKB-KW"/>
</dbReference>
<gene>
    <name evidence="9" type="ORF">CTAYLR_008566</name>
</gene>
<feature type="compositionally biased region" description="Basic and acidic residues" evidence="6">
    <location>
        <begin position="245"/>
        <end position="254"/>
    </location>
</feature>
<dbReference type="Pfam" id="PF00595">
    <property type="entry name" value="PDZ"/>
    <property type="match status" value="1"/>
</dbReference>
<keyword evidence="1" id="KW-0343">GTPase activation</keyword>
<feature type="domain" description="PDZ" evidence="7">
    <location>
        <begin position="410"/>
        <end position="483"/>
    </location>
</feature>
<evidence type="ECO:0000313" key="10">
    <source>
        <dbReference type="Proteomes" id="UP001230188"/>
    </source>
</evidence>
<dbReference type="InterPro" id="IPR041489">
    <property type="entry name" value="PDZ_6"/>
</dbReference>
<dbReference type="PROSITE" id="PS50106">
    <property type="entry name" value="PDZ"/>
    <property type="match status" value="3"/>
</dbReference>
<feature type="domain" description="PDZ" evidence="7">
    <location>
        <begin position="155"/>
        <end position="245"/>
    </location>
</feature>
<dbReference type="InterPro" id="IPR001478">
    <property type="entry name" value="PDZ"/>
</dbReference>
<reference evidence="9" key="1">
    <citation type="submission" date="2023-01" db="EMBL/GenBank/DDBJ databases">
        <title>Metagenome sequencing of chrysophaentin producing Chrysophaeum taylorii.</title>
        <authorList>
            <person name="Davison J."/>
            <person name="Bewley C."/>
        </authorList>
    </citation>
    <scope>NUCLEOTIDE SEQUENCE</scope>
    <source>
        <strain evidence="9">NIES-1699</strain>
    </source>
</reference>
<name>A0AAD7U6F4_9STRA</name>
<feature type="domain" description="PDZ" evidence="7">
    <location>
        <begin position="262"/>
        <end position="334"/>
    </location>
</feature>
<keyword evidence="2" id="KW-0479">Metal-binding</keyword>
<dbReference type="PRINTS" id="PR00405">
    <property type="entry name" value="REVINTRACTNG"/>
</dbReference>
<dbReference type="InterPro" id="IPR001164">
    <property type="entry name" value="ArfGAP_dom"/>
</dbReference>
<feature type="region of interest" description="Disordered" evidence="6">
    <location>
        <begin position="245"/>
        <end position="265"/>
    </location>
</feature>
<dbReference type="PANTHER" id="PTHR45686">
    <property type="entry name" value="ADP-RIBOSYLATION FACTOR GTPASE ACTIVATING PROTEIN 3, ISOFORM H-RELATED"/>
    <property type="match status" value="1"/>
</dbReference>
<evidence type="ECO:0000259" key="8">
    <source>
        <dbReference type="PROSITE" id="PS50115"/>
    </source>
</evidence>
<dbReference type="InterPro" id="IPR037278">
    <property type="entry name" value="ARFGAP/RecO"/>
</dbReference>
<dbReference type="PROSITE" id="PS50115">
    <property type="entry name" value="ARFGAP"/>
    <property type="match status" value="1"/>
</dbReference>
<feature type="region of interest" description="Disordered" evidence="6">
    <location>
        <begin position="128"/>
        <end position="152"/>
    </location>
</feature>
<accession>A0AAD7U6F4</accession>
<dbReference type="PANTHER" id="PTHR45686:SF4">
    <property type="entry name" value="ADP-RIBOSYLATION FACTOR GTPASE ACTIVATING PROTEIN 3, ISOFORM H"/>
    <property type="match status" value="1"/>
</dbReference>
<dbReference type="SUPFAM" id="SSF57863">
    <property type="entry name" value="ArfGap/RecO-like zinc finger"/>
    <property type="match status" value="1"/>
</dbReference>
<organism evidence="9 10">
    <name type="scientific">Chrysophaeum taylorii</name>
    <dbReference type="NCBI Taxonomy" id="2483200"/>
    <lineage>
        <taxon>Eukaryota</taxon>
        <taxon>Sar</taxon>
        <taxon>Stramenopiles</taxon>
        <taxon>Ochrophyta</taxon>
        <taxon>Pelagophyceae</taxon>
        <taxon>Pelagomonadales</taxon>
        <taxon>Pelagomonadaceae</taxon>
        <taxon>Chrysophaeum</taxon>
    </lineage>
</organism>
<dbReference type="SUPFAM" id="SSF50156">
    <property type="entry name" value="PDZ domain-like"/>
    <property type="match status" value="3"/>
</dbReference>
<dbReference type="SMART" id="SM00105">
    <property type="entry name" value="ArfGap"/>
    <property type="match status" value="1"/>
</dbReference>
<evidence type="ECO:0000313" key="9">
    <source>
        <dbReference type="EMBL" id="KAJ8599166.1"/>
    </source>
</evidence>
<evidence type="ECO:0000256" key="1">
    <source>
        <dbReference type="ARBA" id="ARBA00022468"/>
    </source>
</evidence>
<dbReference type="InterPro" id="IPR036034">
    <property type="entry name" value="PDZ_sf"/>
</dbReference>
<feature type="compositionally biased region" description="Low complexity" evidence="6">
    <location>
        <begin position="336"/>
        <end position="347"/>
    </location>
</feature>
<dbReference type="Proteomes" id="UP001230188">
    <property type="component" value="Unassembled WGS sequence"/>
</dbReference>
<evidence type="ECO:0000256" key="4">
    <source>
        <dbReference type="ARBA" id="ARBA00022833"/>
    </source>
</evidence>
<evidence type="ECO:0000259" key="7">
    <source>
        <dbReference type="PROSITE" id="PS50106"/>
    </source>
</evidence>
<evidence type="ECO:0000256" key="5">
    <source>
        <dbReference type="PROSITE-ProRule" id="PRU00288"/>
    </source>
</evidence>
<feature type="domain" description="Arf-GAP" evidence="8">
    <location>
        <begin position="13"/>
        <end position="128"/>
    </location>
</feature>
<dbReference type="GO" id="GO:0000139">
    <property type="term" value="C:Golgi membrane"/>
    <property type="evidence" value="ECO:0007669"/>
    <property type="project" value="GOC"/>
</dbReference>
<comment type="caution">
    <text evidence="9">The sequence shown here is derived from an EMBL/GenBank/DDBJ whole genome shotgun (WGS) entry which is preliminary data.</text>
</comment>
<dbReference type="Gene3D" id="1.10.220.150">
    <property type="entry name" value="Arf GTPase activating protein"/>
    <property type="match status" value="1"/>
</dbReference>
<evidence type="ECO:0000256" key="3">
    <source>
        <dbReference type="ARBA" id="ARBA00022771"/>
    </source>
</evidence>
<dbReference type="Gene3D" id="2.30.42.10">
    <property type="match status" value="3"/>
</dbReference>
<keyword evidence="4" id="KW-0862">Zinc</keyword>
<dbReference type="EMBL" id="JAQMWT010000584">
    <property type="protein sequence ID" value="KAJ8599166.1"/>
    <property type="molecule type" value="Genomic_DNA"/>
</dbReference>
<dbReference type="Pfam" id="PF01412">
    <property type="entry name" value="ArfGap"/>
    <property type="match status" value="1"/>
</dbReference>
<feature type="region of interest" description="Disordered" evidence="6">
    <location>
        <begin position="333"/>
        <end position="363"/>
    </location>
</feature>
<sequence length="483" mass="51810">MNSSSVQAQSLPAAAIDRVRGIAGNEACIDCGCSEPDWGDVLHGSLHCIQCAGQHRSLGVSTSFCRSLTMDNWTEANLLAMLLGGNKQLKLFFRRQRIENSSIEVLYKTKQAAYYRDQLALQVEQTLAKRRAETSKPPPPLKRSSSSSRTLRAEDFDVEVTTASLGASLTRALPPPGVAPLAPHGNGSMALVTRVKSDGLAARAGVKIGDYVVAMNGRSVADYDEFVSLFPRCPRPLRLTVRRFRGDEPEKAPEPTDEAEFDEGPLGFSIERDGLAREARVSKVAPGGQAAAAGVAVGDVVVALGSRETPTYDVVVATLPLLPRPLVIKFKKRDGPPAARSAPSRAAFPLRNTKKNPPLAATPPVAAAAGGFGASFRESITVPDVPRDPTSTKHSLGEFQDDCEFDATFDDGPLGMRIEERSGLVPITVVTHVDDTGQAYEAGVRVGCVVIGLNGERYLSHAHTTATLRHAKRPVHVRLRHSD</sequence>
<dbReference type="CDD" id="cd00136">
    <property type="entry name" value="PDZ_canonical"/>
    <property type="match status" value="2"/>
</dbReference>
<dbReference type="Pfam" id="PF17820">
    <property type="entry name" value="PDZ_6"/>
    <property type="match status" value="1"/>
</dbReference>
<dbReference type="GO" id="GO:0005096">
    <property type="term" value="F:GTPase activator activity"/>
    <property type="evidence" value="ECO:0007669"/>
    <property type="project" value="UniProtKB-KW"/>
</dbReference>
<dbReference type="GO" id="GO:0048205">
    <property type="term" value="P:COPI coating of Golgi vesicle"/>
    <property type="evidence" value="ECO:0007669"/>
    <property type="project" value="TreeGrafter"/>
</dbReference>
<evidence type="ECO:0000256" key="2">
    <source>
        <dbReference type="ARBA" id="ARBA00022723"/>
    </source>
</evidence>
<protein>
    <submittedName>
        <fullName evidence="9">Uncharacterized protein</fullName>
    </submittedName>
</protein>
<dbReference type="AlphaFoldDB" id="A0AAD7U6F4"/>